<dbReference type="EMBL" id="JARAKH010000009">
    <property type="protein sequence ID" value="KAK8401387.1"/>
    <property type="molecule type" value="Genomic_DNA"/>
</dbReference>
<dbReference type="GO" id="GO:0005634">
    <property type="term" value="C:nucleus"/>
    <property type="evidence" value="ECO:0007669"/>
    <property type="project" value="UniProtKB-SubCell"/>
</dbReference>
<feature type="region of interest" description="Disordered" evidence="3">
    <location>
        <begin position="621"/>
        <end position="645"/>
    </location>
</feature>
<dbReference type="PANTHER" id="PTHR23138:SF142">
    <property type="entry name" value="RAN-BINDING PROTEIN 3B-RELATED"/>
    <property type="match status" value="1"/>
</dbReference>
<dbReference type="AlphaFoldDB" id="A0AAW0UT05"/>
<feature type="compositionally biased region" description="Low complexity" evidence="3">
    <location>
        <begin position="351"/>
        <end position="360"/>
    </location>
</feature>
<evidence type="ECO:0000256" key="1">
    <source>
        <dbReference type="ARBA" id="ARBA00004123"/>
    </source>
</evidence>
<proteinExistence type="predicted"/>
<feature type="compositionally biased region" description="Gly residues" evidence="3">
    <location>
        <begin position="361"/>
        <end position="373"/>
    </location>
</feature>
<dbReference type="CDD" id="cd13180">
    <property type="entry name" value="RanBD_RanBP3"/>
    <property type="match status" value="1"/>
</dbReference>
<organism evidence="5 6">
    <name type="scientific">Scylla paramamosain</name>
    <name type="common">Mud crab</name>
    <dbReference type="NCBI Taxonomy" id="85552"/>
    <lineage>
        <taxon>Eukaryota</taxon>
        <taxon>Metazoa</taxon>
        <taxon>Ecdysozoa</taxon>
        <taxon>Arthropoda</taxon>
        <taxon>Crustacea</taxon>
        <taxon>Multicrustacea</taxon>
        <taxon>Malacostraca</taxon>
        <taxon>Eumalacostraca</taxon>
        <taxon>Eucarida</taxon>
        <taxon>Decapoda</taxon>
        <taxon>Pleocyemata</taxon>
        <taxon>Brachyura</taxon>
        <taxon>Eubrachyura</taxon>
        <taxon>Portunoidea</taxon>
        <taxon>Portunidae</taxon>
        <taxon>Portuninae</taxon>
        <taxon>Scylla</taxon>
    </lineage>
</organism>
<feature type="compositionally biased region" description="Basic and acidic residues" evidence="3">
    <location>
        <begin position="220"/>
        <end position="231"/>
    </location>
</feature>
<comment type="subcellular location">
    <subcellularLocation>
        <location evidence="1">Nucleus</location>
    </subcellularLocation>
</comment>
<feature type="compositionally biased region" description="Basic and acidic residues" evidence="3">
    <location>
        <begin position="466"/>
        <end position="480"/>
    </location>
</feature>
<name>A0AAW0UT05_SCYPA</name>
<dbReference type="InterPro" id="IPR000156">
    <property type="entry name" value="Ran_bind_dom"/>
</dbReference>
<keyword evidence="6" id="KW-1185">Reference proteome</keyword>
<gene>
    <name evidence="5" type="ORF">O3P69_002865</name>
</gene>
<feature type="region of interest" description="Disordered" evidence="3">
    <location>
        <begin position="351"/>
        <end position="391"/>
    </location>
</feature>
<reference evidence="5 6" key="1">
    <citation type="submission" date="2023-03" db="EMBL/GenBank/DDBJ databases">
        <title>High-quality genome of Scylla paramamosain provides insights in environmental adaptation.</title>
        <authorList>
            <person name="Zhang L."/>
        </authorList>
    </citation>
    <scope>NUCLEOTIDE SEQUENCE [LARGE SCALE GENOMIC DNA]</scope>
    <source>
        <strain evidence="5">LZ_2023a</strain>
        <tissue evidence="5">Muscle</tissue>
    </source>
</reference>
<sequence>MQPDKHKEGTEADQSKGEDMSSPSPPASSASSSSSSTTTSSSSSSSVTTVTTTTTTTTTSSPSSTSSSSSSSSSTTTSSTRGTHAVSDVSSTGSSSSNSSADSSSVNSSNRVSPAIGVSSSSVGTSLSSPGMGNPFARAAPHASWGSTESCEQRPILAPSRLSSQTDSGSKVTSSTSFFPPPTLTVTGSSPPQAAKSEFKLKPSVLGSPNPFAKPVPESPGEKPEGGREGSSRTVGSNNQQEDGTSPVSGSQCQAPSSTPAATTTPSKDVAQGTRTPTQTQDTKSTSRSQANSNSSNSSTPGNNSITTTSTIGARSLFLPLSRTSNNSDSTSSPTLSSSFIFGQNLHSKVASGAATNSSGGSSGGGGGGGGWGLATDAAAPTTNGEKPTGNLFSEAVSEVSRWSEGAAGGGGAAAGASLTAAGAAAGATTNGQPHTGNLFSEAASEISRPGEEHQAWGSGQSLAESSRELTEKEKSQKRKFDEVEVITGEENESNVLQMNCRLYAWVSGWWQERGRGILRLNDWDAGDQQGGAEATGGSSGRSKEIRSRLVFRTQGTLTVMLNTKVWADMSVERVSSKNVRFTALDADGQPKIFIAAGSPKDADLLHNSLEWRVAALRAHTQEETTAESTKKAKTDDNTSPAVPL</sequence>
<evidence type="ECO:0000259" key="4">
    <source>
        <dbReference type="PROSITE" id="PS50196"/>
    </source>
</evidence>
<evidence type="ECO:0000313" key="5">
    <source>
        <dbReference type="EMBL" id="KAK8401387.1"/>
    </source>
</evidence>
<feature type="compositionally biased region" description="Low complexity" evidence="3">
    <location>
        <begin position="286"/>
        <end position="311"/>
    </location>
</feature>
<feature type="domain" description="RanBD1" evidence="4">
    <location>
        <begin position="482"/>
        <end position="633"/>
    </location>
</feature>
<feature type="compositionally biased region" description="Low complexity" evidence="3">
    <location>
        <begin position="27"/>
        <end position="129"/>
    </location>
</feature>
<feature type="compositionally biased region" description="Polar residues" evidence="3">
    <location>
        <begin position="161"/>
        <end position="192"/>
    </location>
</feature>
<dbReference type="PANTHER" id="PTHR23138">
    <property type="entry name" value="RAN BINDING PROTEIN"/>
    <property type="match status" value="1"/>
</dbReference>
<feature type="compositionally biased region" description="Polar residues" evidence="3">
    <location>
        <begin position="232"/>
        <end position="254"/>
    </location>
</feature>
<feature type="compositionally biased region" description="Low complexity" evidence="3">
    <location>
        <begin position="255"/>
        <end position="267"/>
    </location>
</feature>
<comment type="caution">
    <text evidence="5">The sequence shown here is derived from an EMBL/GenBank/DDBJ whole genome shotgun (WGS) entry which is preliminary data.</text>
</comment>
<feature type="compositionally biased region" description="Basic and acidic residues" evidence="3">
    <location>
        <begin position="1"/>
        <end position="19"/>
    </location>
</feature>
<dbReference type="SMART" id="SM00160">
    <property type="entry name" value="RanBD"/>
    <property type="match status" value="1"/>
</dbReference>
<evidence type="ECO:0000313" key="6">
    <source>
        <dbReference type="Proteomes" id="UP001487740"/>
    </source>
</evidence>
<feature type="compositionally biased region" description="Polar residues" evidence="3">
    <location>
        <begin position="273"/>
        <end position="284"/>
    </location>
</feature>
<dbReference type="GO" id="GO:0006611">
    <property type="term" value="P:protein export from nucleus"/>
    <property type="evidence" value="ECO:0007669"/>
    <property type="project" value="TreeGrafter"/>
</dbReference>
<feature type="region of interest" description="Disordered" evidence="3">
    <location>
        <begin position="1"/>
        <end position="311"/>
    </location>
</feature>
<feature type="region of interest" description="Disordered" evidence="3">
    <location>
        <begin position="444"/>
        <end position="480"/>
    </location>
</feature>
<dbReference type="InterPro" id="IPR045255">
    <property type="entry name" value="RanBP1-like"/>
</dbReference>
<evidence type="ECO:0000256" key="2">
    <source>
        <dbReference type="ARBA" id="ARBA00023242"/>
    </source>
</evidence>
<dbReference type="SUPFAM" id="SSF50729">
    <property type="entry name" value="PH domain-like"/>
    <property type="match status" value="1"/>
</dbReference>
<keyword evidence="2" id="KW-0539">Nucleus</keyword>
<dbReference type="Gene3D" id="2.30.29.30">
    <property type="entry name" value="Pleckstrin-homology domain (PH domain)/Phosphotyrosine-binding domain (PTB)"/>
    <property type="match status" value="1"/>
</dbReference>
<dbReference type="Proteomes" id="UP001487740">
    <property type="component" value="Unassembled WGS sequence"/>
</dbReference>
<dbReference type="InterPro" id="IPR011993">
    <property type="entry name" value="PH-like_dom_sf"/>
</dbReference>
<protein>
    <recommendedName>
        <fullName evidence="4">RanBD1 domain-containing protein</fullName>
    </recommendedName>
</protein>
<accession>A0AAW0UT05</accession>
<dbReference type="PROSITE" id="PS50196">
    <property type="entry name" value="RANBD1"/>
    <property type="match status" value="1"/>
</dbReference>
<evidence type="ECO:0000256" key="3">
    <source>
        <dbReference type="SAM" id="MobiDB-lite"/>
    </source>
</evidence>